<name>A0A3B0TMF3_9ZZZZ</name>
<sequence length="254" mass="26550">MLQGWCRVLSRRWDELPTTTVTGSRSSRRADSGAGESVRWRFSSGRPLAVLGLWAGVLVFAFAACSGSTPGTTEGLSPASTSSTVSGGTANPSTSVTTSSTFAVVEPTSIPLTSTSTTTTISPWVGIEPFGTDNLFTDFREGSDTILDVLRALGYDSFEGDDSSATSESFQALSESGKVALQVSILWGVDEPPGAFDSPGLTQIGGRVVGTLTRVGGDPGIWLVCRGLLVEILPDGGFEQNEELLDTIIDQLGC</sequence>
<evidence type="ECO:0000313" key="2">
    <source>
        <dbReference type="EMBL" id="VAW08226.1"/>
    </source>
</evidence>
<evidence type="ECO:0000256" key="1">
    <source>
        <dbReference type="SAM" id="MobiDB-lite"/>
    </source>
</evidence>
<organism evidence="2">
    <name type="scientific">hydrothermal vent metagenome</name>
    <dbReference type="NCBI Taxonomy" id="652676"/>
    <lineage>
        <taxon>unclassified sequences</taxon>
        <taxon>metagenomes</taxon>
        <taxon>ecological metagenomes</taxon>
    </lineage>
</organism>
<gene>
    <name evidence="2" type="ORF">MNBD_ACTINO02-996</name>
</gene>
<feature type="region of interest" description="Disordered" evidence="1">
    <location>
        <begin position="69"/>
        <end position="98"/>
    </location>
</feature>
<feature type="compositionally biased region" description="Low complexity" evidence="1">
    <location>
        <begin position="75"/>
        <end position="98"/>
    </location>
</feature>
<reference evidence="2" key="1">
    <citation type="submission" date="2018-06" db="EMBL/GenBank/DDBJ databases">
        <authorList>
            <person name="Zhirakovskaya E."/>
        </authorList>
    </citation>
    <scope>NUCLEOTIDE SEQUENCE</scope>
</reference>
<dbReference type="AlphaFoldDB" id="A0A3B0TMF3"/>
<protein>
    <submittedName>
        <fullName evidence="2">Uncharacterized protein</fullName>
    </submittedName>
</protein>
<dbReference type="EMBL" id="UOEK01000449">
    <property type="protein sequence ID" value="VAW08226.1"/>
    <property type="molecule type" value="Genomic_DNA"/>
</dbReference>
<accession>A0A3B0TMF3</accession>
<proteinExistence type="predicted"/>